<evidence type="ECO:0000256" key="14">
    <source>
        <dbReference type="SAM" id="SignalP"/>
    </source>
</evidence>
<evidence type="ECO:0000256" key="13">
    <source>
        <dbReference type="SAM" id="Phobius"/>
    </source>
</evidence>
<evidence type="ECO:0000256" key="3">
    <source>
        <dbReference type="ARBA" id="ARBA00022679"/>
    </source>
</evidence>
<dbReference type="Gene3D" id="1.10.510.10">
    <property type="entry name" value="Transferase(Phosphotransferase) domain 1"/>
    <property type="match status" value="2"/>
</dbReference>
<evidence type="ECO:0000256" key="11">
    <source>
        <dbReference type="ARBA" id="ARBA00047899"/>
    </source>
</evidence>
<dbReference type="InterPro" id="IPR002902">
    <property type="entry name" value="GNK2"/>
</dbReference>
<dbReference type="SMART" id="SM00220">
    <property type="entry name" value="S_TKc"/>
    <property type="match status" value="2"/>
</dbReference>
<dbReference type="FunFam" id="1.10.510.10:FF:001023">
    <property type="entry name" value="Os07g0541700 protein"/>
    <property type="match status" value="2"/>
</dbReference>
<keyword evidence="4 14" id="KW-0732">Signal</keyword>
<evidence type="ECO:0000256" key="6">
    <source>
        <dbReference type="ARBA" id="ARBA00022741"/>
    </source>
</evidence>
<feature type="domain" description="Gnk2-homologous" evidence="16">
    <location>
        <begin position="139"/>
        <end position="243"/>
    </location>
</feature>
<dbReference type="PROSITE" id="PS00108">
    <property type="entry name" value="PROTEIN_KINASE_ST"/>
    <property type="match status" value="1"/>
</dbReference>
<dbReference type="GO" id="GO:0005524">
    <property type="term" value="F:ATP binding"/>
    <property type="evidence" value="ECO:0007669"/>
    <property type="project" value="UniProtKB-KW"/>
</dbReference>
<dbReference type="SUPFAM" id="SSF56112">
    <property type="entry name" value="Protein kinase-like (PK-like)"/>
    <property type="match status" value="2"/>
</dbReference>
<evidence type="ECO:0000256" key="12">
    <source>
        <dbReference type="ARBA" id="ARBA00048679"/>
    </source>
</evidence>
<dbReference type="InterPro" id="IPR011009">
    <property type="entry name" value="Kinase-like_dom_sf"/>
</dbReference>
<comment type="catalytic activity">
    <reaction evidence="12">
        <text>L-seryl-[protein] + ATP = O-phospho-L-seryl-[protein] + ADP + H(+)</text>
        <dbReference type="Rhea" id="RHEA:17989"/>
        <dbReference type="Rhea" id="RHEA-COMP:9863"/>
        <dbReference type="Rhea" id="RHEA-COMP:11604"/>
        <dbReference type="ChEBI" id="CHEBI:15378"/>
        <dbReference type="ChEBI" id="CHEBI:29999"/>
        <dbReference type="ChEBI" id="CHEBI:30616"/>
        <dbReference type="ChEBI" id="CHEBI:83421"/>
        <dbReference type="ChEBI" id="CHEBI:456216"/>
        <dbReference type="EC" id="2.7.11.1"/>
    </reaction>
</comment>
<keyword evidence="6" id="KW-0547">Nucleotide-binding</keyword>
<keyword evidence="13" id="KW-1133">Transmembrane helix</keyword>
<keyword evidence="7 17" id="KW-0418">Kinase</keyword>
<keyword evidence="18" id="KW-1185">Reference proteome</keyword>
<keyword evidence="2" id="KW-0723">Serine/threonine-protein kinase</keyword>
<evidence type="ECO:0000256" key="1">
    <source>
        <dbReference type="ARBA" id="ARBA00012513"/>
    </source>
</evidence>
<dbReference type="FunFam" id="3.30.430.20:FF:000015">
    <property type="entry name" value="Cysteine-rich receptor-like protein kinase 3"/>
    <property type="match status" value="1"/>
</dbReference>
<protein>
    <recommendedName>
        <fullName evidence="1">non-specific serine/threonine protein kinase</fullName>
        <ecNumber evidence="1">2.7.11.1</ecNumber>
    </recommendedName>
</protein>
<dbReference type="Pfam" id="PF07714">
    <property type="entry name" value="PK_Tyr_Ser-Thr"/>
    <property type="match status" value="2"/>
</dbReference>
<evidence type="ECO:0000313" key="17">
    <source>
        <dbReference type="EMBL" id="KAK1302171.1"/>
    </source>
</evidence>
<name>A0AAV9DMK0_ACOCL</name>
<dbReference type="FunFam" id="3.30.200.20:FF:001208">
    <property type="entry name" value="Putative DUF26-domain receptor-like protein kinase family protein"/>
    <property type="match status" value="1"/>
</dbReference>
<dbReference type="PROSITE" id="PS51473">
    <property type="entry name" value="GNK2"/>
    <property type="match status" value="3"/>
</dbReference>
<proteinExistence type="predicted"/>
<gene>
    <name evidence="17" type="primary">CRK2</name>
    <name evidence="17" type="ORF">QJS10_CPB12g00106</name>
</gene>
<keyword evidence="9 17" id="KW-0675">Receptor</keyword>
<dbReference type="InterPro" id="IPR000719">
    <property type="entry name" value="Prot_kinase_dom"/>
</dbReference>
<dbReference type="PROSITE" id="PS50011">
    <property type="entry name" value="PROTEIN_KINASE_DOM"/>
    <property type="match status" value="2"/>
</dbReference>
<dbReference type="GO" id="GO:0004674">
    <property type="term" value="F:protein serine/threonine kinase activity"/>
    <property type="evidence" value="ECO:0007669"/>
    <property type="project" value="UniProtKB-KW"/>
</dbReference>
<feature type="domain" description="Protein kinase" evidence="15">
    <location>
        <begin position="178"/>
        <end position="577"/>
    </location>
</feature>
<dbReference type="CDD" id="cd23509">
    <property type="entry name" value="Gnk2-like"/>
    <property type="match status" value="3"/>
</dbReference>
<feature type="transmembrane region" description="Helical" evidence="13">
    <location>
        <begin position="615"/>
        <end position="639"/>
    </location>
</feature>
<keyword evidence="13" id="KW-0812">Transmembrane</keyword>
<keyword evidence="5" id="KW-0677">Repeat</keyword>
<dbReference type="EC" id="2.7.11.1" evidence="1"/>
<evidence type="ECO:0000256" key="2">
    <source>
        <dbReference type="ARBA" id="ARBA00022527"/>
    </source>
</evidence>
<sequence length="968" mass="106893">MCPHLLSLLFLLLFLSITPSLSDPRSSEAALICGNQTASNGTRQTFITNFLSAMDAVTNQISSSGDARTINGTGNETVFAFGECMKDLSRNDCDLCVAQGKTQFFKCHPFSKLIRSARNYLDGCYLRYDDYDFFGEATSPSDRTVCNVTDFDGNQTAFTANSASLVRNLSSQALKNDGFFVGSVGEGGNSTAYGLAQCWEFVNKSGCAECLADAVTKIRSCFPKKEGRVLNSGCLMMYSTGILPDGKAVAVKRLFFNTRQWVDEFFNEINLTSSVHHKNLVKLLGCSITGPESLLVYEFVPNNSLHYHLSDRRYSEKLSWEMRYDIIVGTAEGLAYLHEESRLRIIHRDIKLSNVLLDENFSVKIADFGLARLFPEDRTHLSTGIAGTFFRSSREPPKKLPLSLLLILSSLTPLATADARARTIYSFCSTTLEDNSTALATNFISEVDRIAEQVRLNGSGLAVLGVSPNRNYVLAQCYGDLSLFDCVLCYTEAHTVLSKCYPFNAGRICLDGCFMRFNSYNFFDEFTGPYDKAVCGNATTAQDGVRFATMVKQVVTSAITVAPLNRACLSNASKAALGCLPGSEGRALYTGCFLRYLNTDFLNAIPDSGHSKGKIIAIVVAIVGAVALVGVGLAVGNAIRKNRIIQKKRKGSNDTVKLASTLYNSSLNFKYSTLESATRSFNLANKIGQGGFASGVLADGREIAVKRLFFNNKHRASNFYNEVNIISSVDHKNLVKLLGCSCSGPESLLVYEFVPNKSLDCFIFDTERGKLLTWEKRFEIIFGTAEGIAYLHENSKTRIIHRDIKVSNIPLDLKLRAKIADFGLARGYMAPEYLPHGQLTEKVDVYSFGVLLMERVWKHFHSQTIEELIESNILLHSDQCRDAIMEDISRVVHVALLCTQENPLLRPAISETLHMLLKKDEQLPMPTKPPFTNEKTMELKGMCEDQCENHNATSSGAATISDTAVYGR</sequence>
<comment type="caution">
    <text evidence="17">The sequence shown here is derived from an EMBL/GenBank/DDBJ whole genome shotgun (WGS) entry which is preliminary data.</text>
</comment>
<feature type="domain" description="Protein kinase" evidence="15">
    <location>
        <begin position="681"/>
        <end position="917"/>
    </location>
</feature>
<feature type="domain" description="Gnk2-homologous" evidence="16">
    <location>
        <begin position="26"/>
        <end position="133"/>
    </location>
</feature>
<dbReference type="Gene3D" id="3.30.430.20">
    <property type="entry name" value="Gnk2 domain, C-X8-C-X2-C motif"/>
    <property type="match status" value="3"/>
</dbReference>
<dbReference type="AlphaFoldDB" id="A0AAV9DMK0"/>
<keyword evidence="13" id="KW-0472">Membrane</keyword>
<feature type="signal peptide" evidence="14">
    <location>
        <begin position="1"/>
        <end position="22"/>
    </location>
</feature>
<dbReference type="InterPro" id="IPR008271">
    <property type="entry name" value="Ser/Thr_kinase_AS"/>
</dbReference>
<dbReference type="InterPro" id="IPR001245">
    <property type="entry name" value="Ser-Thr/Tyr_kinase_cat_dom"/>
</dbReference>
<reference evidence="17" key="1">
    <citation type="journal article" date="2023" name="Nat. Commun.">
        <title>Diploid and tetraploid genomes of Acorus and the evolution of monocots.</title>
        <authorList>
            <person name="Ma L."/>
            <person name="Liu K.W."/>
            <person name="Li Z."/>
            <person name="Hsiao Y.Y."/>
            <person name="Qi Y."/>
            <person name="Fu T."/>
            <person name="Tang G.D."/>
            <person name="Zhang D."/>
            <person name="Sun W.H."/>
            <person name="Liu D.K."/>
            <person name="Li Y."/>
            <person name="Chen G.Z."/>
            <person name="Liu X.D."/>
            <person name="Liao X.Y."/>
            <person name="Jiang Y.T."/>
            <person name="Yu X."/>
            <person name="Hao Y."/>
            <person name="Huang J."/>
            <person name="Zhao X.W."/>
            <person name="Ke S."/>
            <person name="Chen Y.Y."/>
            <person name="Wu W.L."/>
            <person name="Hsu J.L."/>
            <person name="Lin Y.F."/>
            <person name="Huang M.D."/>
            <person name="Li C.Y."/>
            <person name="Huang L."/>
            <person name="Wang Z.W."/>
            <person name="Zhao X."/>
            <person name="Zhong W.Y."/>
            <person name="Peng D.H."/>
            <person name="Ahmad S."/>
            <person name="Lan S."/>
            <person name="Zhang J.S."/>
            <person name="Tsai W.C."/>
            <person name="Van de Peer Y."/>
            <person name="Liu Z.J."/>
        </authorList>
    </citation>
    <scope>NUCLEOTIDE SEQUENCE</scope>
    <source>
        <strain evidence="17">CP</strain>
    </source>
</reference>
<feature type="domain" description="Gnk2-homologous" evidence="16">
    <location>
        <begin position="421"/>
        <end position="522"/>
    </location>
</feature>
<reference evidence="17" key="2">
    <citation type="submission" date="2023-06" db="EMBL/GenBank/DDBJ databases">
        <authorList>
            <person name="Ma L."/>
            <person name="Liu K.-W."/>
            <person name="Li Z."/>
            <person name="Hsiao Y.-Y."/>
            <person name="Qi Y."/>
            <person name="Fu T."/>
            <person name="Tang G."/>
            <person name="Zhang D."/>
            <person name="Sun W.-H."/>
            <person name="Liu D.-K."/>
            <person name="Li Y."/>
            <person name="Chen G.-Z."/>
            <person name="Liu X.-D."/>
            <person name="Liao X.-Y."/>
            <person name="Jiang Y.-T."/>
            <person name="Yu X."/>
            <person name="Hao Y."/>
            <person name="Huang J."/>
            <person name="Zhao X.-W."/>
            <person name="Ke S."/>
            <person name="Chen Y.-Y."/>
            <person name="Wu W.-L."/>
            <person name="Hsu J.-L."/>
            <person name="Lin Y.-F."/>
            <person name="Huang M.-D."/>
            <person name="Li C.-Y."/>
            <person name="Huang L."/>
            <person name="Wang Z.-W."/>
            <person name="Zhao X."/>
            <person name="Zhong W.-Y."/>
            <person name="Peng D.-H."/>
            <person name="Ahmad S."/>
            <person name="Lan S."/>
            <person name="Zhang J.-S."/>
            <person name="Tsai W.-C."/>
            <person name="Van De Peer Y."/>
            <person name="Liu Z.-J."/>
        </authorList>
    </citation>
    <scope>NUCLEOTIDE SEQUENCE</scope>
    <source>
        <strain evidence="17">CP</strain>
        <tissue evidence="17">Leaves</tissue>
    </source>
</reference>
<comment type="catalytic activity">
    <reaction evidence="11">
        <text>L-threonyl-[protein] + ATP = O-phospho-L-threonyl-[protein] + ADP + H(+)</text>
        <dbReference type="Rhea" id="RHEA:46608"/>
        <dbReference type="Rhea" id="RHEA-COMP:11060"/>
        <dbReference type="Rhea" id="RHEA-COMP:11605"/>
        <dbReference type="ChEBI" id="CHEBI:15378"/>
        <dbReference type="ChEBI" id="CHEBI:30013"/>
        <dbReference type="ChEBI" id="CHEBI:30616"/>
        <dbReference type="ChEBI" id="CHEBI:61977"/>
        <dbReference type="ChEBI" id="CHEBI:456216"/>
        <dbReference type="EC" id="2.7.11.1"/>
    </reaction>
</comment>
<accession>A0AAV9DMK0</accession>
<dbReference type="PANTHER" id="PTHR47973">
    <property type="entry name" value="CYSTEINE-RICH RECEPTOR-LIKE PROTEIN KINASE 3"/>
    <property type="match status" value="1"/>
</dbReference>
<organism evidence="17 18">
    <name type="scientific">Acorus calamus</name>
    <name type="common">Sweet flag</name>
    <dbReference type="NCBI Taxonomy" id="4465"/>
    <lineage>
        <taxon>Eukaryota</taxon>
        <taxon>Viridiplantae</taxon>
        <taxon>Streptophyta</taxon>
        <taxon>Embryophyta</taxon>
        <taxon>Tracheophyta</taxon>
        <taxon>Spermatophyta</taxon>
        <taxon>Magnoliopsida</taxon>
        <taxon>Liliopsida</taxon>
        <taxon>Acoraceae</taxon>
        <taxon>Acorus</taxon>
    </lineage>
</organism>
<evidence type="ECO:0000259" key="15">
    <source>
        <dbReference type="PROSITE" id="PS50011"/>
    </source>
</evidence>
<dbReference type="Proteomes" id="UP001180020">
    <property type="component" value="Unassembled WGS sequence"/>
</dbReference>
<evidence type="ECO:0000256" key="5">
    <source>
        <dbReference type="ARBA" id="ARBA00022737"/>
    </source>
</evidence>
<dbReference type="InterPro" id="IPR038408">
    <property type="entry name" value="GNK2_sf"/>
</dbReference>
<keyword evidence="8" id="KW-0067">ATP-binding</keyword>
<evidence type="ECO:0000256" key="9">
    <source>
        <dbReference type="ARBA" id="ARBA00023170"/>
    </source>
</evidence>
<evidence type="ECO:0000256" key="7">
    <source>
        <dbReference type="ARBA" id="ARBA00022777"/>
    </source>
</evidence>
<dbReference type="Gene3D" id="3.30.200.20">
    <property type="entry name" value="Phosphorylase Kinase, domain 1"/>
    <property type="match status" value="2"/>
</dbReference>
<evidence type="ECO:0000256" key="10">
    <source>
        <dbReference type="ARBA" id="ARBA00023180"/>
    </source>
</evidence>
<dbReference type="InterPro" id="IPR052059">
    <property type="entry name" value="CR_Ser/Thr_kinase"/>
</dbReference>
<evidence type="ECO:0000259" key="16">
    <source>
        <dbReference type="PROSITE" id="PS51473"/>
    </source>
</evidence>
<dbReference type="EMBL" id="JAUJYO010000012">
    <property type="protein sequence ID" value="KAK1302171.1"/>
    <property type="molecule type" value="Genomic_DNA"/>
</dbReference>
<keyword evidence="10" id="KW-0325">Glycoprotein</keyword>
<evidence type="ECO:0000256" key="8">
    <source>
        <dbReference type="ARBA" id="ARBA00022840"/>
    </source>
</evidence>
<dbReference type="Pfam" id="PF01657">
    <property type="entry name" value="Stress-antifung"/>
    <property type="match status" value="3"/>
</dbReference>
<evidence type="ECO:0000256" key="4">
    <source>
        <dbReference type="ARBA" id="ARBA00022729"/>
    </source>
</evidence>
<keyword evidence="3" id="KW-0808">Transferase</keyword>
<feature type="chain" id="PRO_5043664616" description="non-specific serine/threonine protein kinase" evidence="14">
    <location>
        <begin position="23"/>
        <end position="968"/>
    </location>
</feature>
<evidence type="ECO:0000313" key="18">
    <source>
        <dbReference type="Proteomes" id="UP001180020"/>
    </source>
</evidence>